<keyword evidence="2" id="KW-0472">Membrane</keyword>
<evidence type="ECO:0000256" key="1">
    <source>
        <dbReference type="SAM" id="MobiDB-lite"/>
    </source>
</evidence>
<gene>
    <name evidence="3" type="ORF">SPHA_55465</name>
</gene>
<feature type="region of interest" description="Disordered" evidence="1">
    <location>
        <begin position="1"/>
        <end position="91"/>
    </location>
</feature>
<dbReference type="EMBL" id="CAHIKZ030003700">
    <property type="protein sequence ID" value="CAE1303256.1"/>
    <property type="molecule type" value="Genomic_DNA"/>
</dbReference>
<protein>
    <submittedName>
        <fullName evidence="3">Uncharacterized protein</fullName>
    </submittedName>
</protein>
<evidence type="ECO:0000256" key="2">
    <source>
        <dbReference type="SAM" id="Phobius"/>
    </source>
</evidence>
<sequence>MATPATSSAPHSQETLSSHPKKTSPRKNAITSTSSQKQYSQPSSPVKTPTIQKVTPSTSFHSSTPLSRDPSPFRQHFIPCSSPSPSPLKPPLNTTEIPPPIIGDVGSTLTCVNSASCSPDAFNSVFPASGFNLLGFILFLLVIYFQQIWLVSDQCVELSPRGRVSPILPLDLQRPHQISKFPPPCDALSTPPSSVTNSHC</sequence>
<dbReference type="AlphaFoldDB" id="A0A812DKW1"/>
<feature type="transmembrane region" description="Helical" evidence="2">
    <location>
        <begin position="125"/>
        <end position="145"/>
    </location>
</feature>
<evidence type="ECO:0000313" key="4">
    <source>
        <dbReference type="Proteomes" id="UP000597762"/>
    </source>
</evidence>
<comment type="caution">
    <text evidence="3">The sequence shown here is derived from an EMBL/GenBank/DDBJ whole genome shotgun (WGS) entry which is preliminary data.</text>
</comment>
<feature type="compositionally biased region" description="Polar residues" evidence="1">
    <location>
        <begin position="1"/>
        <end position="18"/>
    </location>
</feature>
<feature type="compositionally biased region" description="Low complexity" evidence="1">
    <location>
        <begin position="31"/>
        <end position="45"/>
    </location>
</feature>
<keyword evidence="4" id="KW-1185">Reference proteome</keyword>
<keyword evidence="2" id="KW-1133">Transmembrane helix</keyword>
<proteinExistence type="predicted"/>
<accession>A0A812DKW1</accession>
<name>A0A812DKW1_ACAPH</name>
<feature type="compositionally biased region" description="Polar residues" evidence="1">
    <location>
        <begin position="46"/>
        <end position="66"/>
    </location>
</feature>
<dbReference type="Proteomes" id="UP000597762">
    <property type="component" value="Unassembled WGS sequence"/>
</dbReference>
<keyword evidence="2" id="KW-0812">Transmembrane</keyword>
<evidence type="ECO:0000313" key="3">
    <source>
        <dbReference type="EMBL" id="CAE1303256.1"/>
    </source>
</evidence>
<organism evidence="3 4">
    <name type="scientific">Acanthosepion pharaonis</name>
    <name type="common">Pharaoh cuttlefish</name>
    <name type="synonym">Sepia pharaonis</name>
    <dbReference type="NCBI Taxonomy" id="158019"/>
    <lineage>
        <taxon>Eukaryota</taxon>
        <taxon>Metazoa</taxon>
        <taxon>Spiralia</taxon>
        <taxon>Lophotrochozoa</taxon>
        <taxon>Mollusca</taxon>
        <taxon>Cephalopoda</taxon>
        <taxon>Coleoidea</taxon>
        <taxon>Decapodiformes</taxon>
        <taxon>Sepiida</taxon>
        <taxon>Sepiina</taxon>
        <taxon>Sepiidae</taxon>
        <taxon>Acanthosepion</taxon>
    </lineage>
</organism>
<reference evidence="3" key="1">
    <citation type="submission" date="2021-01" db="EMBL/GenBank/DDBJ databases">
        <authorList>
            <person name="Li R."/>
            <person name="Bekaert M."/>
        </authorList>
    </citation>
    <scope>NUCLEOTIDE SEQUENCE</scope>
    <source>
        <strain evidence="3">Farmed</strain>
    </source>
</reference>